<sequence>MDNQFFIKAVLIAVFLIIGFFLVIPTRGARHLAVRRLTTLVLILAAVFAVVFPDLINSLANLLGVGRGTDLLLYGLIVVFIGSSVTASRRYRQQEAQITELARAIAISQAQDPAQSPQDRP</sequence>
<dbReference type="EMBL" id="RCUY01000014">
    <property type="protein sequence ID" value="RLP79815.1"/>
    <property type="molecule type" value="Genomic_DNA"/>
</dbReference>
<dbReference type="RefSeq" id="WP_121689261.1">
    <property type="nucleotide sequence ID" value="NZ_RCUY01000014.1"/>
</dbReference>
<name>A0A3L7AIL5_9MICO</name>
<proteinExistence type="predicted"/>
<reference evidence="2 3" key="1">
    <citation type="submission" date="2018-10" db="EMBL/GenBank/DDBJ databases">
        <authorList>
            <person name="Li J."/>
        </authorList>
    </citation>
    <scope>NUCLEOTIDE SEQUENCE [LARGE SCALE GENOMIC DNA]</scope>
    <source>
        <strain evidence="2 3">JCM 11654</strain>
    </source>
</reference>
<evidence type="ECO:0000256" key="1">
    <source>
        <dbReference type="SAM" id="Phobius"/>
    </source>
</evidence>
<dbReference type="AlphaFoldDB" id="A0A3L7AIL5"/>
<comment type="caution">
    <text evidence="2">The sequence shown here is derived from an EMBL/GenBank/DDBJ whole genome shotgun (WGS) entry which is preliminary data.</text>
</comment>
<keyword evidence="3" id="KW-1185">Reference proteome</keyword>
<organism evidence="2 3">
    <name type="scientific">Mycetocola lacteus</name>
    <dbReference type="NCBI Taxonomy" id="76637"/>
    <lineage>
        <taxon>Bacteria</taxon>
        <taxon>Bacillati</taxon>
        <taxon>Actinomycetota</taxon>
        <taxon>Actinomycetes</taxon>
        <taxon>Micrococcales</taxon>
        <taxon>Microbacteriaceae</taxon>
        <taxon>Mycetocola</taxon>
    </lineage>
</organism>
<gene>
    <name evidence="2" type="ORF">D9V34_14800</name>
</gene>
<feature type="transmembrane region" description="Helical" evidence="1">
    <location>
        <begin position="37"/>
        <end position="56"/>
    </location>
</feature>
<feature type="transmembrane region" description="Helical" evidence="1">
    <location>
        <begin position="6"/>
        <end position="25"/>
    </location>
</feature>
<dbReference type="Proteomes" id="UP000269438">
    <property type="component" value="Unassembled WGS sequence"/>
</dbReference>
<keyword evidence="1" id="KW-0472">Membrane</keyword>
<evidence type="ECO:0000313" key="2">
    <source>
        <dbReference type="EMBL" id="RLP79815.1"/>
    </source>
</evidence>
<dbReference type="OrthoDB" id="8904808at2"/>
<protein>
    <submittedName>
        <fullName evidence="2">DUF2304 domain-containing protein</fullName>
    </submittedName>
</protein>
<feature type="transmembrane region" description="Helical" evidence="1">
    <location>
        <begin position="71"/>
        <end position="88"/>
    </location>
</feature>
<keyword evidence="1" id="KW-0812">Transmembrane</keyword>
<accession>A0A3L7AIL5</accession>
<dbReference type="Pfam" id="PF10066">
    <property type="entry name" value="DUF2304"/>
    <property type="match status" value="1"/>
</dbReference>
<evidence type="ECO:0000313" key="3">
    <source>
        <dbReference type="Proteomes" id="UP000269438"/>
    </source>
</evidence>
<dbReference type="InterPro" id="IPR019277">
    <property type="entry name" value="DUF2304"/>
</dbReference>
<keyword evidence="1" id="KW-1133">Transmembrane helix</keyword>